<keyword evidence="12" id="KW-0902">Two-component regulatory system</keyword>
<dbReference type="InterPro" id="IPR050398">
    <property type="entry name" value="HssS/ArlS-like"/>
</dbReference>
<dbReference type="GO" id="GO:0005886">
    <property type="term" value="C:plasma membrane"/>
    <property type="evidence" value="ECO:0007669"/>
    <property type="project" value="UniProtKB-SubCell"/>
</dbReference>
<evidence type="ECO:0000256" key="6">
    <source>
        <dbReference type="ARBA" id="ARBA00022679"/>
    </source>
</evidence>
<evidence type="ECO:0000256" key="12">
    <source>
        <dbReference type="ARBA" id="ARBA00023012"/>
    </source>
</evidence>
<keyword evidence="11 15" id="KW-1133">Transmembrane helix</keyword>
<evidence type="ECO:0000256" key="11">
    <source>
        <dbReference type="ARBA" id="ARBA00022989"/>
    </source>
</evidence>
<evidence type="ECO:0000256" key="15">
    <source>
        <dbReference type="SAM" id="Phobius"/>
    </source>
</evidence>
<evidence type="ECO:0000256" key="13">
    <source>
        <dbReference type="ARBA" id="ARBA00023136"/>
    </source>
</evidence>
<evidence type="ECO:0000259" key="16">
    <source>
        <dbReference type="PROSITE" id="PS50109"/>
    </source>
</evidence>
<keyword evidence="18" id="KW-1185">Reference proteome</keyword>
<evidence type="ECO:0000256" key="14">
    <source>
        <dbReference type="SAM" id="Coils"/>
    </source>
</evidence>
<keyword evidence="6" id="KW-0808">Transferase</keyword>
<feature type="transmembrane region" description="Helical" evidence="15">
    <location>
        <begin position="163"/>
        <end position="184"/>
    </location>
</feature>
<dbReference type="InterPro" id="IPR003661">
    <property type="entry name" value="HisK_dim/P_dom"/>
</dbReference>
<dbReference type="InterPro" id="IPR004358">
    <property type="entry name" value="Sig_transdc_His_kin-like_C"/>
</dbReference>
<dbReference type="OrthoDB" id="368131at2"/>
<keyword evidence="14" id="KW-0175">Coiled coil</keyword>
<dbReference type="InterPro" id="IPR005467">
    <property type="entry name" value="His_kinase_dom"/>
</dbReference>
<evidence type="ECO:0000256" key="10">
    <source>
        <dbReference type="ARBA" id="ARBA00022840"/>
    </source>
</evidence>
<proteinExistence type="predicted"/>
<comment type="catalytic activity">
    <reaction evidence="1">
        <text>ATP + protein L-histidine = ADP + protein N-phospho-L-histidine.</text>
        <dbReference type="EC" id="2.7.13.3"/>
    </reaction>
</comment>
<evidence type="ECO:0000256" key="2">
    <source>
        <dbReference type="ARBA" id="ARBA00004651"/>
    </source>
</evidence>
<dbReference type="Gene3D" id="1.10.287.130">
    <property type="match status" value="1"/>
</dbReference>
<dbReference type="SMART" id="SM00388">
    <property type="entry name" value="HisKA"/>
    <property type="match status" value="1"/>
</dbReference>
<evidence type="ECO:0000313" key="18">
    <source>
        <dbReference type="Proteomes" id="UP000287872"/>
    </source>
</evidence>
<dbReference type="EMBL" id="BHYK01000012">
    <property type="protein sequence ID" value="GCD10838.1"/>
    <property type="molecule type" value="Genomic_DNA"/>
</dbReference>
<dbReference type="PANTHER" id="PTHR45528">
    <property type="entry name" value="SENSOR HISTIDINE KINASE CPXA"/>
    <property type="match status" value="1"/>
</dbReference>
<protein>
    <recommendedName>
        <fullName evidence="3">histidine kinase</fullName>
        <ecNumber evidence="3">2.7.13.3</ecNumber>
    </recommendedName>
</protein>
<keyword evidence="13 15" id="KW-0472">Membrane</keyword>
<comment type="subcellular location">
    <subcellularLocation>
        <location evidence="2">Cell membrane</location>
        <topology evidence="2">Multi-pass membrane protein</topology>
    </subcellularLocation>
</comment>
<dbReference type="SMART" id="SM00387">
    <property type="entry name" value="HATPase_c"/>
    <property type="match status" value="1"/>
</dbReference>
<feature type="domain" description="Histidine kinase" evidence="16">
    <location>
        <begin position="252"/>
        <end position="465"/>
    </location>
</feature>
<gene>
    <name evidence="17" type="ORF">Ctaglu_24610</name>
</gene>
<dbReference type="EC" id="2.7.13.3" evidence="3"/>
<dbReference type="PANTHER" id="PTHR45528:SF1">
    <property type="entry name" value="SENSOR HISTIDINE KINASE CPXA"/>
    <property type="match status" value="1"/>
</dbReference>
<evidence type="ECO:0000256" key="5">
    <source>
        <dbReference type="ARBA" id="ARBA00022553"/>
    </source>
</evidence>
<feature type="coiled-coil region" evidence="14">
    <location>
        <begin position="218"/>
        <end position="252"/>
    </location>
</feature>
<accession>A0A401UMT6</accession>
<dbReference type="Pfam" id="PF00512">
    <property type="entry name" value="HisKA"/>
    <property type="match status" value="1"/>
</dbReference>
<dbReference type="InterPro" id="IPR036890">
    <property type="entry name" value="HATPase_C_sf"/>
</dbReference>
<keyword evidence="7 15" id="KW-0812">Transmembrane</keyword>
<comment type="caution">
    <text evidence="17">The sequence shown here is derived from an EMBL/GenBank/DDBJ whole genome shotgun (WGS) entry which is preliminary data.</text>
</comment>
<evidence type="ECO:0000256" key="4">
    <source>
        <dbReference type="ARBA" id="ARBA00022475"/>
    </source>
</evidence>
<evidence type="ECO:0000256" key="7">
    <source>
        <dbReference type="ARBA" id="ARBA00022692"/>
    </source>
</evidence>
<dbReference type="PROSITE" id="PS50109">
    <property type="entry name" value="HIS_KIN"/>
    <property type="match status" value="1"/>
</dbReference>
<dbReference type="InterPro" id="IPR003594">
    <property type="entry name" value="HATPase_dom"/>
</dbReference>
<dbReference type="SUPFAM" id="SSF47384">
    <property type="entry name" value="Homodimeric domain of signal transducing histidine kinase"/>
    <property type="match status" value="1"/>
</dbReference>
<dbReference type="GO" id="GO:0005524">
    <property type="term" value="F:ATP binding"/>
    <property type="evidence" value="ECO:0007669"/>
    <property type="project" value="UniProtKB-KW"/>
</dbReference>
<keyword evidence="5" id="KW-0597">Phosphoprotein</keyword>
<feature type="transmembrane region" description="Helical" evidence="15">
    <location>
        <begin position="9"/>
        <end position="31"/>
    </location>
</feature>
<reference evidence="17 18" key="1">
    <citation type="submission" date="2018-11" db="EMBL/GenBank/DDBJ databases">
        <title>Genome sequencing and assembly of Clostridium tagluense strain A121.</title>
        <authorList>
            <person name="Murakami T."/>
            <person name="Segawa T."/>
            <person name="Shcherbakova V.A."/>
            <person name="Mori H."/>
            <person name="Yoshimura Y."/>
        </authorList>
    </citation>
    <scope>NUCLEOTIDE SEQUENCE [LARGE SCALE GENOMIC DNA]</scope>
    <source>
        <strain evidence="17 18">A121</strain>
    </source>
</reference>
<dbReference type="Pfam" id="PF02518">
    <property type="entry name" value="HATPase_c"/>
    <property type="match status" value="1"/>
</dbReference>
<dbReference type="PRINTS" id="PR00344">
    <property type="entry name" value="BCTRLSENSOR"/>
</dbReference>
<evidence type="ECO:0000256" key="9">
    <source>
        <dbReference type="ARBA" id="ARBA00022777"/>
    </source>
</evidence>
<evidence type="ECO:0000256" key="3">
    <source>
        <dbReference type="ARBA" id="ARBA00012438"/>
    </source>
</evidence>
<keyword evidence="9 17" id="KW-0418">Kinase</keyword>
<dbReference type="Proteomes" id="UP000287872">
    <property type="component" value="Unassembled WGS sequence"/>
</dbReference>
<evidence type="ECO:0000256" key="1">
    <source>
        <dbReference type="ARBA" id="ARBA00000085"/>
    </source>
</evidence>
<keyword evidence="10" id="KW-0067">ATP-binding</keyword>
<dbReference type="GO" id="GO:0000155">
    <property type="term" value="F:phosphorelay sensor kinase activity"/>
    <property type="evidence" value="ECO:0007669"/>
    <property type="project" value="InterPro"/>
</dbReference>
<dbReference type="Gene3D" id="3.30.565.10">
    <property type="entry name" value="Histidine kinase-like ATPase, C-terminal domain"/>
    <property type="match status" value="1"/>
</dbReference>
<dbReference type="CDD" id="cd00082">
    <property type="entry name" value="HisKA"/>
    <property type="match status" value="1"/>
</dbReference>
<evidence type="ECO:0000313" key="17">
    <source>
        <dbReference type="EMBL" id="GCD10838.1"/>
    </source>
</evidence>
<dbReference type="AlphaFoldDB" id="A0A401UMT6"/>
<evidence type="ECO:0000256" key="8">
    <source>
        <dbReference type="ARBA" id="ARBA00022741"/>
    </source>
</evidence>
<organism evidence="17 18">
    <name type="scientific">Clostridium tagluense</name>
    <dbReference type="NCBI Taxonomy" id="360422"/>
    <lineage>
        <taxon>Bacteria</taxon>
        <taxon>Bacillati</taxon>
        <taxon>Bacillota</taxon>
        <taxon>Clostridia</taxon>
        <taxon>Eubacteriales</taxon>
        <taxon>Clostridiaceae</taxon>
        <taxon>Clostridium</taxon>
    </lineage>
</organism>
<dbReference type="InterPro" id="IPR036097">
    <property type="entry name" value="HisK_dim/P_sf"/>
</dbReference>
<keyword evidence="8" id="KW-0547">Nucleotide-binding</keyword>
<dbReference type="Gene3D" id="6.10.340.10">
    <property type="match status" value="1"/>
</dbReference>
<dbReference type="SUPFAM" id="SSF55874">
    <property type="entry name" value="ATPase domain of HSP90 chaperone/DNA topoisomerase II/histidine kinase"/>
    <property type="match status" value="1"/>
</dbReference>
<keyword evidence="4" id="KW-1003">Cell membrane</keyword>
<dbReference type="RefSeq" id="WP_125002094.1">
    <property type="nucleotide sequence ID" value="NZ_BHYK01000012.1"/>
</dbReference>
<sequence>MKRKLTMQFLFWNVIVLFLIQFVFFGVNLLGVHKGFSFSNRFYNFTFNGEKFSEGYRAKLINGKQGFNLKEDDIKALTHNNIWLQVLDSSNKEVYKINKPKEIPREYLAGELVDYTLNGWKMPKPSTIYSQVFNKNGQRYSLIVGFPVGKMYRLPLSFTQESIIFYIALIILTFILTILVGYLFSRKLATPIADIIDNIKNLSQGKFNVKNVKRIGVYNEVNKNINKLAKNLEENEKERTNLENTKEEWIANIAHDLKTPLSSVNGYAQLLLSEDYQLDDGDVKRYGEIIINKAEYIQELINDLALIYKFKNKVIPLKIERENIIEVVRETVIDILNNPLYCDRNINIDYDLEKIYVNCDKKYIKRALNNFLFNALVHNPKDTIVDINISEKSGVIIEIKDNGNGITQEDLKSLFHRYYRATNTGERHKGSGLGMAISKEIIEIHSGEIEVFSKVFEGTKIIIRL</sequence>
<name>A0A401UMT6_9CLOT</name>